<feature type="region of interest" description="Disordered" evidence="3">
    <location>
        <begin position="292"/>
        <end position="322"/>
    </location>
</feature>
<protein>
    <submittedName>
        <fullName evidence="6">C2 domain-containing protein</fullName>
    </submittedName>
</protein>
<gene>
    <name evidence="6" type="ORF">DdX_13246</name>
</gene>
<keyword evidence="2" id="KW-0106">Calcium</keyword>
<feature type="compositionally biased region" description="Polar residues" evidence="3">
    <location>
        <begin position="937"/>
        <end position="947"/>
    </location>
</feature>
<dbReference type="GO" id="GO:0005509">
    <property type="term" value="F:calcium ion binding"/>
    <property type="evidence" value="ECO:0007669"/>
    <property type="project" value="TreeGrafter"/>
</dbReference>
<feature type="region of interest" description="Disordered" evidence="3">
    <location>
        <begin position="922"/>
        <end position="960"/>
    </location>
</feature>
<dbReference type="AlphaFoldDB" id="A0AAD4QWN3"/>
<feature type="region of interest" description="Disordered" evidence="3">
    <location>
        <begin position="1087"/>
        <end position="1124"/>
    </location>
</feature>
<evidence type="ECO:0000313" key="6">
    <source>
        <dbReference type="EMBL" id="KAI1706019.1"/>
    </source>
</evidence>
<comment type="caution">
    <text evidence="6">The sequence shown here is derived from an EMBL/GenBank/DDBJ whole genome shotgun (WGS) entry which is preliminary data.</text>
</comment>
<feature type="compositionally biased region" description="Basic and acidic residues" evidence="3">
    <location>
        <begin position="877"/>
        <end position="895"/>
    </location>
</feature>
<dbReference type="PANTHER" id="PTHR45911">
    <property type="entry name" value="C2 DOMAIN-CONTAINING PROTEIN"/>
    <property type="match status" value="1"/>
</dbReference>
<evidence type="ECO:0000256" key="2">
    <source>
        <dbReference type="ARBA" id="ARBA00022837"/>
    </source>
</evidence>
<evidence type="ECO:0000256" key="4">
    <source>
        <dbReference type="SAM" id="Phobius"/>
    </source>
</evidence>
<evidence type="ECO:0000259" key="5">
    <source>
        <dbReference type="PROSITE" id="PS50004"/>
    </source>
</evidence>
<dbReference type="PROSITE" id="PS50004">
    <property type="entry name" value="C2"/>
    <property type="match status" value="3"/>
</dbReference>
<dbReference type="EMBL" id="JAKKPZ010000051">
    <property type="protein sequence ID" value="KAI1706019.1"/>
    <property type="molecule type" value="Genomic_DNA"/>
</dbReference>
<feature type="region of interest" description="Disordered" evidence="3">
    <location>
        <begin position="250"/>
        <end position="276"/>
    </location>
</feature>
<feature type="region of interest" description="Disordered" evidence="3">
    <location>
        <begin position="16"/>
        <end position="35"/>
    </location>
</feature>
<keyword evidence="4" id="KW-1133">Transmembrane helix</keyword>
<feature type="domain" description="C2" evidence="5">
    <location>
        <begin position="611"/>
        <end position="734"/>
    </location>
</feature>
<feature type="domain" description="C2" evidence="5">
    <location>
        <begin position="473"/>
        <end position="580"/>
    </location>
</feature>
<feature type="region of interest" description="Disordered" evidence="3">
    <location>
        <begin position="209"/>
        <end position="236"/>
    </location>
</feature>
<keyword evidence="4" id="KW-0812">Transmembrane</keyword>
<name>A0AAD4QWN3_9BILA</name>
<dbReference type="InterPro" id="IPR000008">
    <property type="entry name" value="C2_dom"/>
</dbReference>
<organism evidence="6 7">
    <name type="scientific">Ditylenchus destructor</name>
    <dbReference type="NCBI Taxonomy" id="166010"/>
    <lineage>
        <taxon>Eukaryota</taxon>
        <taxon>Metazoa</taxon>
        <taxon>Ecdysozoa</taxon>
        <taxon>Nematoda</taxon>
        <taxon>Chromadorea</taxon>
        <taxon>Rhabditida</taxon>
        <taxon>Tylenchina</taxon>
        <taxon>Tylenchomorpha</taxon>
        <taxon>Sphaerularioidea</taxon>
        <taxon>Anguinidae</taxon>
        <taxon>Anguininae</taxon>
        <taxon>Ditylenchus</taxon>
    </lineage>
</organism>
<proteinExistence type="predicted"/>
<dbReference type="SMART" id="SM00239">
    <property type="entry name" value="C2"/>
    <property type="match status" value="3"/>
</dbReference>
<accession>A0AAD4QWN3</accession>
<dbReference type="InterPro" id="IPR035892">
    <property type="entry name" value="C2_domain_sf"/>
</dbReference>
<dbReference type="FunFam" id="2.60.40.150:FF:000167">
    <property type="entry name" value="Multiple C2 domains, transmembrane 2a"/>
    <property type="match status" value="1"/>
</dbReference>
<feature type="compositionally biased region" description="Basic and acidic residues" evidence="3">
    <location>
        <begin position="305"/>
        <end position="315"/>
    </location>
</feature>
<sequence>MSDEVADSGSAGRFRYFRRRKSLQERSPAHPNHTQHSLLAHSHEIISNDNESATEYAAVGLYSPPTSRTRKNAGKAQSMSKVGKYLPYSPMRWRRKHFATSGKSIVSDVLKCVSSLPTVESLHQLECQEGDINLNPSRDLGAGQSRDGNRSDSSPPRAPVKQRKQRERSMGSVCNSCSPVGTKKHTSMKSIDYKQSKSTEEWLLAQQENQDSLSAGGTLSDGGGKRSPFGSPRKTLKNRVWDSIKLLHTRSRSKENADDDSRIGDRKRGDASIPMIKQNENALKQLNERPESMAKQQNGLLPKTVIDDTARRESNEESSDGSNEYVTFSLKIHLKEGHGLVIRDASGSSDPYVKVKYQSKSIYKTNTVYRSLNPNWDEEFTFLISDPTAPLQIEVYDFDRFMVDDFMGSSSIDLSLLKLFEAHELRVNLQEEGGNEDYMGYVHLFLTITPLTEKQMNEFNAKAVRGIVTEGTRKSNKAASVWLSAVNIVLVEAKLNQSPSSSQLPDAYVKFKLGNEKYKSKVSPKTYEPKWTEQFDLHIYDENFQDLDIMIHDRASNSVIGKCTINLKDFEREKTEQSWYQLEDDAGSILLLLTISGTSSSATVVDLNEYSDNREQIINKYDWWHSFRSVKDVGFLTVKVYKAEGLAAADINGKSDPFCVLELVNARLQTQTEYKTLNPEWNKLFTFAIKDIHALLEITVYDEDPNKKCEFLGKIAIPLLRIRNCEKRWYDLKDRKLTGPAKGRILLEMDILWNTVKAAIRTFNPREKKFVAQEPKFKRQMLVGSVNRLREFWRQVSAFREYIQSCLSWQSYPRSLTAFFCFVTFVYFVEPWHFPVILLIFFLRLHILKMISEAIENRFRRSTNPTLNNVGQISNRHLIDERNPSVDRDRGSREFSDDDMDDLEGGSQRRITFADPIRDRPEIKRSNMKSKPRKSVSLPSSPLSENGPSPAPPPASNDKSSLKDRLIAIHDTLAVIQNSLDFLASLLERIRNTFNFTVPYLSYLAIFVLCIAAVLLYFVPFRWIVMVWGINKFSKRLRNPHYIDNNELLDFLSRVPSDQELRLHYRSHSQDATTQKISINNSIENVDANRKESQTASNVANRRPKQSQHKISTGATQKKKSVRQ</sequence>
<dbReference type="PANTHER" id="PTHR45911:SF4">
    <property type="entry name" value="MULTIPLE C2 AND TRANSMEMBRANE DOMAIN-CONTAINING PROTEIN"/>
    <property type="match status" value="1"/>
</dbReference>
<dbReference type="GO" id="GO:0030672">
    <property type="term" value="C:synaptic vesicle membrane"/>
    <property type="evidence" value="ECO:0007669"/>
    <property type="project" value="TreeGrafter"/>
</dbReference>
<keyword evidence="1" id="KW-0479">Metal-binding</keyword>
<dbReference type="CDD" id="cd08376">
    <property type="entry name" value="C2B_MCTP_PRT"/>
    <property type="match status" value="1"/>
</dbReference>
<feature type="compositionally biased region" description="Basic and acidic residues" evidence="3">
    <location>
        <begin position="252"/>
        <end position="270"/>
    </location>
</feature>
<dbReference type="Gene3D" id="2.60.40.150">
    <property type="entry name" value="C2 domain"/>
    <property type="match status" value="3"/>
</dbReference>
<dbReference type="SUPFAM" id="SSF49562">
    <property type="entry name" value="C2 domain (Calcium/lipid-binding domain, CaLB)"/>
    <property type="match status" value="3"/>
</dbReference>
<feature type="transmembrane region" description="Helical" evidence="4">
    <location>
        <begin position="1004"/>
        <end position="1030"/>
    </location>
</feature>
<feature type="region of interest" description="Disordered" evidence="3">
    <location>
        <begin position="130"/>
        <end position="193"/>
    </location>
</feature>
<dbReference type="Proteomes" id="UP001201812">
    <property type="component" value="Unassembled WGS sequence"/>
</dbReference>
<dbReference type="GO" id="GO:0046928">
    <property type="term" value="P:regulation of neurotransmitter secretion"/>
    <property type="evidence" value="ECO:0007669"/>
    <property type="project" value="TreeGrafter"/>
</dbReference>
<keyword evidence="4" id="KW-0472">Membrane</keyword>
<reference evidence="6" key="1">
    <citation type="submission" date="2022-01" db="EMBL/GenBank/DDBJ databases">
        <title>Genome Sequence Resource for Two Populations of Ditylenchus destructor, the Migratory Endoparasitic Phytonematode.</title>
        <authorList>
            <person name="Zhang H."/>
            <person name="Lin R."/>
            <person name="Xie B."/>
        </authorList>
    </citation>
    <scope>NUCLEOTIDE SEQUENCE</scope>
    <source>
        <strain evidence="6">BazhouSP</strain>
    </source>
</reference>
<feature type="transmembrane region" description="Helical" evidence="4">
    <location>
        <begin position="816"/>
        <end position="843"/>
    </location>
</feature>
<evidence type="ECO:0000313" key="7">
    <source>
        <dbReference type="Proteomes" id="UP001201812"/>
    </source>
</evidence>
<feature type="domain" description="C2" evidence="5">
    <location>
        <begin position="311"/>
        <end position="427"/>
    </location>
</feature>
<evidence type="ECO:0000256" key="1">
    <source>
        <dbReference type="ARBA" id="ARBA00022723"/>
    </source>
</evidence>
<dbReference type="CDD" id="cd08377">
    <property type="entry name" value="C2C_MCTP_PRT"/>
    <property type="match status" value="1"/>
</dbReference>
<dbReference type="PRINTS" id="PR00360">
    <property type="entry name" value="C2DOMAIN"/>
</dbReference>
<keyword evidence="7" id="KW-1185">Reference proteome</keyword>
<feature type="region of interest" description="Disordered" evidence="3">
    <location>
        <begin position="870"/>
        <end position="906"/>
    </location>
</feature>
<evidence type="ECO:0000256" key="3">
    <source>
        <dbReference type="SAM" id="MobiDB-lite"/>
    </source>
</evidence>
<dbReference type="Pfam" id="PF00168">
    <property type="entry name" value="C2"/>
    <property type="match status" value="3"/>
</dbReference>